<evidence type="ECO:0000313" key="6">
    <source>
        <dbReference type="Proteomes" id="UP000642107"/>
    </source>
</evidence>
<dbReference type="SUPFAM" id="SSF51419">
    <property type="entry name" value="PLP-binding barrel"/>
    <property type="match status" value="1"/>
</dbReference>
<reference evidence="5 6" key="1">
    <citation type="submission" date="2020-09" db="EMBL/GenBank/DDBJ databases">
        <title>Flavimobilis rhizosphaerae sp. nov., isolated from rhizosphere soil of Spartina alterniflora.</title>
        <authorList>
            <person name="Hanqin C."/>
        </authorList>
    </citation>
    <scope>NUCLEOTIDE SEQUENCE [LARGE SCALE GENOMIC DNA]</scope>
    <source>
        <strain evidence="5 6">GY 10621</strain>
    </source>
</reference>
<name>A0ABR9DSC1_9MICO</name>
<gene>
    <name evidence="5" type="ORF">IGS67_10840</name>
</gene>
<dbReference type="InterPro" id="IPR029066">
    <property type="entry name" value="PLP-binding_barrel"/>
</dbReference>
<evidence type="ECO:0000256" key="3">
    <source>
        <dbReference type="RuleBase" id="RU004514"/>
    </source>
</evidence>
<organism evidence="5 6">
    <name type="scientific">Flavimobilis rhizosphaerae</name>
    <dbReference type="NCBI Taxonomy" id="2775421"/>
    <lineage>
        <taxon>Bacteria</taxon>
        <taxon>Bacillati</taxon>
        <taxon>Actinomycetota</taxon>
        <taxon>Actinomycetes</taxon>
        <taxon>Micrococcales</taxon>
        <taxon>Jonesiaceae</taxon>
        <taxon>Flavimobilis</taxon>
    </lineage>
</organism>
<dbReference type="Proteomes" id="UP000642107">
    <property type="component" value="Unassembled WGS sequence"/>
</dbReference>
<dbReference type="PIRSF" id="PIRSF004848">
    <property type="entry name" value="YBL036c_PLPDEIII"/>
    <property type="match status" value="1"/>
</dbReference>
<dbReference type="EMBL" id="JACZDF010000006">
    <property type="protein sequence ID" value="MBD9699983.1"/>
    <property type="molecule type" value="Genomic_DNA"/>
</dbReference>
<dbReference type="PANTHER" id="PTHR10146">
    <property type="entry name" value="PROLINE SYNTHETASE CO-TRANSCRIBED BACTERIAL HOMOLOG PROTEIN"/>
    <property type="match status" value="1"/>
</dbReference>
<dbReference type="Gene3D" id="3.20.20.10">
    <property type="entry name" value="Alanine racemase"/>
    <property type="match status" value="1"/>
</dbReference>
<proteinExistence type="inferred from homology"/>
<feature type="modified residue" description="N6-(pyridoxal phosphate)lysine" evidence="2">
    <location>
        <position position="38"/>
    </location>
</feature>
<dbReference type="RefSeq" id="WP_192280816.1">
    <property type="nucleotide sequence ID" value="NZ_JACZDF010000006.1"/>
</dbReference>
<dbReference type="NCBIfam" id="TIGR00044">
    <property type="entry name" value="YggS family pyridoxal phosphate-dependent enzyme"/>
    <property type="match status" value="1"/>
</dbReference>
<feature type="domain" description="Alanine racemase N-terminal" evidence="4">
    <location>
        <begin position="33"/>
        <end position="230"/>
    </location>
</feature>
<sequence length="232" mass="23938">MSTWDIAAALARQVDRVAAAAEAAGRAADEVTLAVATKSVDVARTLETVAAGARVLCESRVQEIVAKAPALEVLDAPPQVHLIGPLQSNKINAALRHVACVETVHTTSLAAALGARCVRDGRTLDVLVQVNVSGEPQKSGVSPDEALDLALEVAATDGLRLRGLMTIGRNSPVEAEVRAGYARLRALRDEVVAQGAQGATELSMGMSGDLEWAVAEGATIVRVGTAIVGPRG</sequence>
<evidence type="ECO:0000256" key="1">
    <source>
        <dbReference type="ARBA" id="ARBA00022898"/>
    </source>
</evidence>
<protein>
    <recommendedName>
        <fullName evidence="2">Pyridoxal phosphate homeostasis protein</fullName>
        <shortName evidence="2">PLP homeostasis protein</shortName>
    </recommendedName>
</protein>
<dbReference type="InterPro" id="IPR011078">
    <property type="entry name" value="PyrdxlP_homeostasis"/>
</dbReference>
<comment type="similarity">
    <text evidence="2 3">Belongs to the pyridoxal phosphate-binding protein YggS/PROSC family.</text>
</comment>
<dbReference type="HAMAP" id="MF_02087">
    <property type="entry name" value="PLP_homeostasis"/>
    <property type="match status" value="1"/>
</dbReference>
<dbReference type="CDD" id="cd00635">
    <property type="entry name" value="PLPDE_III_YBL036c_like"/>
    <property type="match status" value="1"/>
</dbReference>
<comment type="caution">
    <text evidence="5">The sequence shown here is derived from an EMBL/GenBank/DDBJ whole genome shotgun (WGS) entry which is preliminary data.</text>
</comment>
<dbReference type="InterPro" id="IPR001608">
    <property type="entry name" value="Ala_racemase_N"/>
</dbReference>
<accession>A0ABR9DSC1</accession>
<dbReference type="Pfam" id="PF01168">
    <property type="entry name" value="Ala_racemase_N"/>
    <property type="match status" value="1"/>
</dbReference>
<evidence type="ECO:0000259" key="4">
    <source>
        <dbReference type="Pfam" id="PF01168"/>
    </source>
</evidence>
<comment type="function">
    <text evidence="2">Pyridoxal 5'-phosphate (PLP)-binding protein, which is involved in PLP homeostasis.</text>
</comment>
<dbReference type="PANTHER" id="PTHR10146:SF14">
    <property type="entry name" value="PYRIDOXAL PHOSPHATE HOMEOSTASIS PROTEIN"/>
    <property type="match status" value="1"/>
</dbReference>
<evidence type="ECO:0000256" key="2">
    <source>
        <dbReference type="HAMAP-Rule" id="MF_02087"/>
    </source>
</evidence>
<keyword evidence="6" id="KW-1185">Reference proteome</keyword>
<evidence type="ECO:0000313" key="5">
    <source>
        <dbReference type="EMBL" id="MBD9699983.1"/>
    </source>
</evidence>
<keyword evidence="1 2" id="KW-0663">Pyridoxal phosphate</keyword>